<keyword evidence="1" id="KW-0808">Transferase</keyword>
<gene>
    <name evidence="4" type="ORF">FBZ92_10261</name>
</gene>
<dbReference type="EMBL" id="VITT01000002">
    <property type="protein sequence ID" value="TWB63883.1"/>
    <property type="molecule type" value="Genomic_DNA"/>
</dbReference>
<dbReference type="CDD" id="cd04301">
    <property type="entry name" value="NAT_SF"/>
    <property type="match status" value="1"/>
</dbReference>
<dbReference type="Proteomes" id="UP000318050">
    <property type="component" value="Unassembled WGS sequence"/>
</dbReference>
<dbReference type="InterPro" id="IPR050832">
    <property type="entry name" value="Bact_Acetyltransf"/>
</dbReference>
<reference evidence="4 5" key="1">
    <citation type="submission" date="2019-06" db="EMBL/GenBank/DDBJ databases">
        <title>Genomic Encyclopedia of Type Strains, Phase IV (KMG-V): Genome sequencing to study the core and pangenomes of soil and plant-associated prokaryotes.</title>
        <authorList>
            <person name="Whitman W."/>
        </authorList>
    </citation>
    <scope>NUCLEOTIDE SEQUENCE [LARGE SCALE GENOMIC DNA]</scope>
    <source>
        <strain evidence="4 5">BR 11140</strain>
    </source>
</reference>
<evidence type="ECO:0000259" key="3">
    <source>
        <dbReference type="PROSITE" id="PS51186"/>
    </source>
</evidence>
<dbReference type="SUPFAM" id="SSF55729">
    <property type="entry name" value="Acyl-CoA N-acyltransferases (Nat)"/>
    <property type="match status" value="1"/>
</dbReference>
<dbReference type="InterPro" id="IPR016181">
    <property type="entry name" value="Acyl_CoA_acyltransferase"/>
</dbReference>
<dbReference type="InterPro" id="IPR000182">
    <property type="entry name" value="GNAT_dom"/>
</dbReference>
<dbReference type="GO" id="GO:0005840">
    <property type="term" value="C:ribosome"/>
    <property type="evidence" value="ECO:0007669"/>
    <property type="project" value="UniProtKB-KW"/>
</dbReference>
<feature type="domain" description="N-acetyltransferase" evidence="3">
    <location>
        <begin position="30"/>
        <end position="184"/>
    </location>
</feature>
<dbReference type="AlphaFoldDB" id="A0A560IXW7"/>
<evidence type="ECO:0000313" key="4">
    <source>
        <dbReference type="EMBL" id="TWB63883.1"/>
    </source>
</evidence>
<dbReference type="PROSITE" id="PS51186">
    <property type="entry name" value="GNAT"/>
    <property type="match status" value="1"/>
</dbReference>
<evidence type="ECO:0000256" key="1">
    <source>
        <dbReference type="ARBA" id="ARBA00022679"/>
    </source>
</evidence>
<keyword evidence="2" id="KW-0012">Acyltransferase</keyword>
<name>A0A560IXW7_9PROT</name>
<dbReference type="Pfam" id="PF00583">
    <property type="entry name" value="Acetyltransf_1"/>
    <property type="match status" value="1"/>
</dbReference>
<dbReference type="Gene3D" id="3.40.630.30">
    <property type="match status" value="1"/>
</dbReference>
<dbReference type="GO" id="GO:0016747">
    <property type="term" value="F:acyltransferase activity, transferring groups other than amino-acyl groups"/>
    <property type="evidence" value="ECO:0007669"/>
    <property type="project" value="InterPro"/>
</dbReference>
<evidence type="ECO:0000313" key="5">
    <source>
        <dbReference type="Proteomes" id="UP000318050"/>
    </source>
</evidence>
<organism evidence="4 5">
    <name type="scientific">Nitrospirillum amazonense</name>
    <dbReference type="NCBI Taxonomy" id="28077"/>
    <lineage>
        <taxon>Bacteria</taxon>
        <taxon>Pseudomonadati</taxon>
        <taxon>Pseudomonadota</taxon>
        <taxon>Alphaproteobacteria</taxon>
        <taxon>Rhodospirillales</taxon>
        <taxon>Azospirillaceae</taxon>
        <taxon>Nitrospirillum</taxon>
    </lineage>
</organism>
<sequence length="190" mass="21590">MPAMDALMVDTVVADPPALVLSPDLAARGLSLRAKQAGDTDFVRDLYISHRWEEMQAAPWSDEERLAFLRDQARLQAAHYDVNYHDADFLILEMAGRPIGRLYLFRRNLKDLRIVEIGLMPDWRGRGLGGALLRWVQDVARGEGYALCSIHVEQNNPARRLYHRLGFRDVEPVGPYMLMHWTVPGTVPVA</sequence>
<keyword evidence="4" id="KW-0687">Ribonucleoprotein</keyword>
<evidence type="ECO:0000256" key="2">
    <source>
        <dbReference type="ARBA" id="ARBA00023315"/>
    </source>
</evidence>
<dbReference type="PANTHER" id="PTHR43877">
    <property type="entry name" value="AMINOALKYLPHOSPHONATE N-ACETYLTRANSFERASE-RELATED-RELATED"/>
    <property type="match status" value="1"/>
</dbReference>
<dbReference type="PANTHER" id="PTHR43877:SF2">
    <property type="entry name" value="AMINOALKYLPHOSPHONATE N-ACETYLTRANSFERASE-RELATED"/>
    <property type="match status" value="1"/>
</dbReference>
<protein>
    <submittedName>
        <fullName evidence="4">Ribosomal protein S18 acetylase RimI-like enzyme</fullName>
    </submittedName>
</protein>
<accession>A0A560IXW7</accession>
<comment type="caution">
    <text evidence="4">The sequence shown here is derived from an EMBL/GenBank/DDBJ whole genome shotgun (WGS) entry which is preliminary data.</text>
</comment>
<dbReference type="OrthoDB" id="7585366at2"/>
<keyword evidence="4" id="KW-0689">Ribosomal protein</keyword>
<proteinExistence type="predicted"/>